<protein>
    <submittedName>
        <fullName evidence="6">Peptide ABC transporter substrate-binding protein</fullName>
    </submittedName>
</protein>
<dbReference type="EMBL" id="PKUS01000007">
    <property type="protein sequence ID" value="PLW69335.1"/>
    <property type="molecule type" value="Genomic_DNA"/>
</dbReference>
<dbReference type="CDD" id="cd08504">
    <property type="entry name" value="PBP2_OppA"/>
    <property type="match status" value="1"/>
</dbReference>
<dbReference type="Gene3D" id="3.40.190.10">
    <property type="entry name" value="Periplasmic binding protein-like II"/>
    <property type="match status" value="1"/>
</dbReference>
<dbReference type="GO" id="GO:0043190">
    <property type="term" value="C:ATP-binding cassette (ABC) transporter complex"/>
    <property type="evidence" value="ECO:0007669"/>
    <property type="project" value="InterPro"/>
</dbReference>
<proteinExistence type="inferred from homology"/>
<evidence type="ECO:0000256" key="1">
    <source>
        <dbReference type="ARBA" id="ARBA00004196"/>
    </source>
</evidence>
<dbReference type="InterPro" id="IPR000914">
    <property type="entry name" value="SBP_5_dom"/>
</dbReference>
<evidence type="ECO:0000313" key="6">
    <source>
        <dbReference type="EMBL" id="PLW69335.1"/>
    </source>
</evidence>
<evidence type="ECO:0000259" key="5">
    <source>
        <dbReference type="Pfam" id="PF00496"/>
    </source>
</evidence>
<dbReference type="PIRSF" id="PIRSF002741">
    <property type="entry name" value="MppA"/>
    <property type="match status" value="1"/>
</dbReference>
<dbReference type="AlphaFoldDB" id="A0A2N5X4C3"/>
<comment type="caution">
    <text evidence="6">The sequence shown here is derived from an EMBL/GenBank/DDBJ whole genome shotgun (WGS) entry which is preliminary data.</text>
</comment>
<dbReference type="PANTHER" id="PTHR30290">
    <property type="entry name" value="PERIPLASMIC BINDING COMPONENT OF ABC TRANSPORTER"/>
    <property type="match status" value="1"/>
</dbReference>
<organism evidence="6 7">
    <name type="scientific">Pseudohalioglobus lutimaris</name>
    <dbReference type="NCBI Taxonomy" id="1737061"/>
    <lineage>
        <taxon>Bacteria</taxon>
        <taxon>Pseudomonadati</taxon>
        <taxon>Pseudomonadota</taxon>
        <taxon>Gammaproteobacteria</taxon>
        <taxon>Cellvibrionales</taxon>
        <taxon>Halieaceae</taxon>
        <taxon>Pseudohalioglobus</taxon>
    </lineage>
</organism>
<sequence>MPQLNTRSPICIAVLIVVLLLGACAGDSLVNQGNRNGILYLGNGTEPQTIDPHILSGTPEARIANALFEGLVTVNPYTLEILPGVAQRWEYSDDGHLITFYLNPQARFSNGRQITADDVVWSWHRALNPKTGNVVADFLFSVRNAEAYHRGHIDDPAQVGVRAIDPQTVEVELEYPDANALRKFTYIYNAIVPREAILAHGDMTSRFSRWTQPGNLVSSGPFELDEWKMHRYLRVKRNPHYWNAENVQLEGVVFRPVESASTEEKMFRSGQLHATSTVPNSKVPAYRNAADSPLINSPFMGTYYLMLNTRRPPLDDVRVRRALALSIDRETLAHSVLEDTVIASSNYIPQGMPGYDHPQGLDYQPERARQLLAEAGYPRGRGFPDIELVFNTSENHRTVTSAVQQMWKDELNIEVTLANQEWKVYLDTLDTGDYDIGRMGWVADVYPGSFLDPLVTEGGTNRTGFSNVRYDEIILHDTRATTDPKRLMALYREAERLLLEEVQLIPIYNYKSKRLAQPSLEGLPGNLIDTLNLRFVKLDANSQAWQPQASAN</sequence>
<dbReference type="GO" id="GO:0015833">
    <property type="term" value="P:peptide transport"/>
    <property type="evidence" value="ECO:0007669"/>
    <property type="project" value="TreeGrafter"/>
</dbReference>
<dbReference type="GO" id="GO:1904680">
    <property type="term" value="F:peptide transmembrane transporter activity"/>
    <property type="evidence" value="ECO:0007669"/>
    <property type="project" value="TreeGrafter"/>
</dbReference>
<keyword evidence="4" id="KW-0732">Signal</keyword>
<dbReference type="Gene3D" id="3.90.76.10">
    <property type="entry name" value="Dipeptide-binding Protein, Domain 1"/>
    <property type="match status" value="1"/>
</dbReference>
<dbReference type="InterPro" id="IPR030678">
    <property type="entry name" value="Peptide/Ni-bd"/>
</dbReference>
<gene>
    <name evidence="6" type="ORF">C0039_07315</name>
</gene>
<keyword evidence="3" id="KW-0813">Transport</keyword>
<evidence type="ECO:0000256" key="2">
    <source>
        <dbReference type="ARBA" id="ARBA00005695"/>
    </source>
</evidence>
<name>A0A2N5X4C3_9GAMM</name>
<evidence type="ECO:0000256" key="4">
    <source>
        <dbReference type="ARBA" id="ARBA00022729"/>
    </source>
</evidence>
<dbReference type="SUPFAM" id="SSF53850">
    <property type="entry name" value="Periplasmic binding protein-like II"/>
    <property type="match status" value="1"/>
</dbReference>
<feature type="domain" description="Solute-binding protein family 5" evidence="5">
    <location>
        <begin position="81"/>
        <end position="460"/>
    </location>
</feature>
<keyword evidence="7" id="KW-1185">Reference proteome</keyword>
<comment type="similarity">
    <text evidence="2">Belongs to the bacterial solute-binding protein 5 family.</text>
</comment>
<dbReference type="GO" id="GO:0030288">
    <property type="term" value="C:outer membrane-bounded periplasmic space"/>
    <property type="evidence" value="ECO:0007669"/>
    <property type="project" value="UniProtKB-ARBA"/>
</dbReference>
<accession>A0A2N5X4C3</accession>
<evidence type="ECO:0000313" key="7">
    <source>
        <dbReference type="Proteomes" id="UP000235005"/>
    </source>
</evidence>
<dbReference type="Pfam" id="PF00496">
    <property type="entry name" value="SBP_bac_5"/>
    <property type="match status" value="1"/>
</dbReference>
<dbReference type="PANTHER" id="PTHR30290:SF10">
    <property type="entry name" value="PERIPLASMIC OLIGOPEPTIDE-BINDING PROTEIN-RELATED"/>
    <property type="match status" value="1"/>
</dbReference>
<dbReference type="PROSITE" id="PS51257">
    <property type="entry name" value="PROKAR_LIPOPROTEIN"/>
    <property type="match status" value="1"/>
</dbReference>
<dbReference type="Gene3D" id="3.10.105.10">
    <property type="entry name" value="Dipeptide-binding Protein, Domain 3"/>
    <property type="match status" value="1"/>
</dbReference>
<reference evidence="6 7" key="1">
    <citation type="submission" date="2018-01" db="EMBL/GenBank/DDBJ databases">
        <title>The draft genome sequence of Halioglobus lutimaris HF004.</title>
        <authorList>
            <person name="Du Z.-J."/>
            <person name="Shi M.-J."/>
        </authorList>
    </citation>
    <scope>NUCLEOTIDE SEQUENCE [LARGE SCALE GENOMIC DNA]</scope>
    <source>
        <strain evidence="6 7">HF004</strain>
    </source>
</reference>
<dbReference type="OrthoDB" id="9801912at2"/>
<evidence type="ECO:0000256" key="3">
    <source>
        <dbReference type="ARBA" id="ARBA00022448"/>
    </source>
</evidence>
<dbReference type="Proteomes" id="UP000235005">
    <property type="component" value="Unassembled WGS sequence"/>
</dbReference>
<dbReference type="InterPro" id="IPR039424">
    <property type="entry name" value="SBP_5"/>
</dbReference>
<comment type="subcellular location">
    <subcellularLocation>
        <location evidence="1">Cell envelope</location>
    </subcellularLocation>
</comment>